<comment type="cofactor">
    <cofactor evidence="1">
        <name>FAD</name>
        <dbReference type="ChEBI" id="CHEBI:57692"/>
    </cofactor>
</comment>
<dbReference type="GO" id="GO:0044550">
    <property type="term" value="P:secondary metabolite biosynthetic process"/>
    <property type="evidence" value="ECO:0007669"/>
    <property type="project" value="TreeGrafter"/>
</dbReference>
<comment type="similarity">
    <text evidence="2">Belongs to the paxM FAD-dependent monooxygenase family.</text>
</comment>
<keyword evidence="4" id="KW-0274">FAD</keyword>
<dbReference type="AlphaFoldDB" id="A0A8K0SQ42"/>
<organism evidence="9 10">
    <name type="scientific">Stachybotrys elegans</name>
    <dbReference type="NCBI Taxonomy" id="80388"/>
    <lineage>
        <taxon>Eukaryota</taxon>
        <taxon>Fungi</taxon>
        <taxon>Dikarya</taxon>
        <taxon>Ascomycota</taxon>
        <taxon>Pezizomycotina</taxon>
        <taxon>Sordariomycetes</taxon>
        <taxon>Hypocreomycetidae</taxon>
        <taxon>Hypocreales</taxon>
        <taxon>Stachybotryaceae</taxon>
        <taxon>Stachybotrys</taxon>
    </lineage>
</organism>
<dbReference type="InterPro" id="IPR002938">
    <property type="entry name" value="FAD-bd"/>
</dbReference>
<dbReference type="Gene3D" id="3.50.50.60">
    <property type="entry name" value="FAD/NAD(P)-binding domain"/>
    <property type="match status" value="1"/>
</dbReference>
<evidence type="ECO:0000256" key="6">
    <source>
        <dbReference type="ARBA" id="ARBA00023033"/>
    </source>
</evidence>
<evidence type="ECO:0000259" key="8">
    <source>
        <dbReference type="Pfam" id="PF01494"/>
    </source>
</evidence>
<dbReference type="Pfam" id="PF01494">
    <property type="entry name" value="FAD_binding_3"/>
    <property type="match status" value="1"/>
</dbReference>
<keyword evidence="5" id="KW-0560">Oxidoreductase</keyword>
<protein>
    <recommendedName>
        <fullName evidence="8">FAD-binding domain-containing protein</fullName>
    </recommendedName>
</protein>
<dbReference type="PRINTS" id="PR00420">
    <property type="entry name" value="RNGMNOXGNASE"/>
</dbReference>
<dbReference type="GO" id="GO:0004497">
    <property type="term" value="F:monooxygenase activity"/>
    <property type="evidence" value="ECO:0007669"/>
    <property type="project" value="UniProtKB-KW"/>
</dbReference>
<dbReference type="PANTHER" id="PTHR46720:SF3">
    <property type="entry name" value="FAD-BINDING DOMAIN-CONTAINING PROTEIN-RELATED"/>
    <property type="match status" value="1"/>
</dbReference>
<gene>
    <name evidence="9" type="ORF">B0I35DRAFT_451702</name>
</gene>
<dbReference type="EMBL" id="JAGPNK010000008">
    <property type="protein sequence ID" value="KAH7316880.1"/>
    <property type="molecule type" value="Genomic_DNA"/>
</dbReference>
<dbReference type="InterPro" id="IPR051104">
    <property type="entry name" value="FAD_monoxygenase"/>
</dbReference>
<accession>A0A8K0SQ42</accession>
<dbReference type="SUPFAM" id="SSF51905">
    <property type="entry name" value="FAD/NAD(P)-binding domain"/>
    <property type="match status" value="1"/>
</dbReference>
<evidence type="ECO:0000256" key="5">
    <source>
        <dbReference type="ARBA" id="ARBA00023002"/>
    </source>
</evidence>
<evidence type="ECO:0000256" key="1">
    <source>
        <dbReference type="ARBA" id="ARBA00001974"/>
    </source>
</evidence>
<sequence>MATETEKRIKVAIIGGGPGGLGAAIELGKLPFVDWNLYEKKPQISETGGGISLQEHTWRMLEYNGTAENINAKDFYRPADGQSGQTRNGRSGKLIGKRYHSDDVPPHRHSCRMVRAKLQSALLQNVDQTRVHVAKKLVAIDELPGGKVRITFEDGFVDEVDLLVGADGIRSFVRKFSFPDHNIRYNGQSAYRTIISKEKVREINGLPWVPIFWNNVGGLYVFTCPLGNDDFEVTARIRRPAEGQEVVSWGQPFDFRTLLHEYDEFCLPVRQVLRLAAEGETQEFALFSGPRLERVVSHGNIAMIGDASHPLSGAFGAGAGFALEDVYALTKSLEWAWSRGKALTDAVDLFDSIRSPHYKALYGVLDKFAAANSKLLAEGLSVDQEIEERAKRMSEASESWMYSYKVDIVPLSSGDSDESFEEVYQIRHDDGNAVNVRTEDALFKGSSDSQINIVTADVQSINLIPRENVEVRV</sequence>
<evidence type="ECO:0000256" key="7">
    <source>
        <dbReference type="SAM" id="MobiDB-lite"/>
    </source>
</evidence>
<keyword evidence="6" id="KW-0503">Monooxygenase</keyword>
<dbReference type="InterPro" id="IPR036188">
    <property type="entry name" value="FAD/NAD-bd_sf"/>
</dbReference>
<dbReference type="PANTHER" id="PTHR46720">
    <property type="entry name" value="HYDROXYLASE, PUTATIVE (AFU_ORTHOLOGUE AFUA_3G01460)-RELATED"/>
    <property type="match status" value="1"/>
</dbReference>
<evidence type="ECO:0000256" key="2">
    <source>
        <dbReference type="ARBA" id="ARBA00007992"/>
    </source>
</evidence>
<keyword evidence="10" id="KW-1185">Reference proteome</keyword>
<evidence type="ECO:0000256" key="3">
    <source>
        <dbReference type="ARBA" id="ARBA00022630"/>
    </source>
</evidence>
<evidence type="ECO:0000256" key="4">
    <source>
        <dbReference type="ARBA" id="ARBA00022827"/>
    </source>
</evidence>
<keyword evidence="3" id="KW-0285">Flavoprotein</keyword>
<dbReference type="Proteomes" id="UP000813444">
    <property type="component" value="Unassembled WGS sequence"/>
</dbReference>
<proteinExistence type="inferred from homology"/>
<feature type="region of interest" description="Disordered" evidence="7">
    <location>
        <begin position="75"/>
        <end position="106"/>
    </location>
</feature>
<evidence type="ECO:0000313" key="10">
    <source>
        <dbReference type="Proteomes" id="UP000813444"/>
    </source>
</evidence>
<dbReference type="OrthoDB" id="417877at2759"/>
<name>A0A8K0SQ42_9HYPO</name>
<evidence type="ECO:0000313" key="9">
    <source>
        <dbReference type="EMBL" id="KAH7316880.1"/>
    </source>
</evidence>
<comment type="caution">
    <text evidence="9">The sequence shown here is derived from an EMBL/GenBank/DDBJ whole genome shotgun (WGS) entry which is preliminary data.</text>
</comment>
<dbReference type="GO" id="GO:0071949">
    <property type="term" value="F:FAD binding"/>
    <property type="evidence" value="ECO:0007669"/>
    <property type="project" value="InterPro"/>
</dbReference>
<reference evidence="9" key="1">
    <citation type="journal article" date="2021" name="Nat. Commun.">
        <title>Genetic determinants of endophytism in the Arabidopsis root mycobiome.</title>
        <authorList>
            <person name="Mesny F."/>
            <person name="Miyauchi S."/>
            <person name="Thiergart T."/>
            <person name="Pickel B."/>
            <person name="Atanasova L."/>
            <person name="Karlsson M."/>
            <person name="Huettel B."/>
            <person name="Barry K.W."/>
            <person name="Haridas S."/>
            <person name="Chen C."/>
            <person name="Bauer D."/>
            <person name="Andreopoulos W."/>
            <person name="Pangilinan J."/>
            <person name="LaButti K."/>
            <person name="Riley R."/>
            <person name="Lipzen A."/>
            <person name="Clum A."/>
            <person name="Drula E."/>
            <person name="Henrissat B."/>
            <person name="Kohler A."/>
            <person name="Grigoriev I.V."/>
            <person name="Martin F.M."/>
            <person name="Hacquard S."/>
        </authorList>
    </citation>
    <scope>NUCLEOTIDE SEQUENCE</scope>
    <source>
        <strain evidence="9">MPI-CAGE-CH-0235</strain>
    </source>
</reference>
<feature type="domain" description="FAD-binding" evidence="8">
    <location>
        <begin position="9"/>
        <end position="361"/>
    </location>
</feature>